<evidence type="ECO:0000313" key="3">
    <source>
        <dbReference type="Proteomes" id="UP000183832"/>
    </source>
</evidence>
<evidence type="ECO:0000256" key="1">
    <source>
        <dbReference type="SAM" id="MobiDB-lite"/>
    </source>
</evidence>
<sequence length="88" mass="10377">MKRKGQKASLKIFLKWKYLDKELFPTTLSLMISINFKAFEAETMLKVIIPAGALQKQFAWQPLTKHQTTKARERRKKKAWKRAQNSRA</sequence>
<name>A0A1J1HQS3_9DIPT</name>
<organism evidence="2 3">
    <name type="scientific">Clunio marinus</name>
    <dbReference type="NCBI Taxonomy" id="568069"/>
    <lineage>
        <taxon>Eukaryota</taxon>
        <taxon>Metazoa</taxon>
        <taxon>Ecdysozoa</taxon>
        <taxon>Arthropoda</taxon>
        <taxon>Hexapoda</taxon>
        <taxon>Insecta</taxon>
        <taxon>Pterygota</taxon>
        <taxon>Neoptera</taxon>
        <taxon>Endopterygota</taxon>
        <taxon>Diptera</taxon>
        <taxon>Nematocera</taxon>
        <taxon>Chironomoidea</taxon>
        <taxon>Chironomidae</taxon>
        <taxon>Clunio</taxon>
    </lineage>
</organism>
<proteinExistence type="predicted"/>
<reference evidence="2 3" key="1">
    <citation type="submission" date="2015-04" db="EMBL/GenBank/DDBJ databases">
        <authorList>
            <person name="Syromyatnikov M.Y."/>
            <person name="Popov V.N."/>
        </authorList>
    </citation>
    <scope>NUCLEOTIDE SEQUENCE [LARGE SCALE GENOMIC DNA]</scope>
</reference>
<feature type="compositionally biased region" description="Basic residues" evidence="1">
    <location>
        <begin position="67"/>
        <end position="81"/>
    </location>
</feature>
<evidence type="ECO:0000313" key="2">
    <source>
        <dbReference type="EMBL" id="CRK90416.1"/>
    </source>
</evidence>
<keyword evidence="3" id="KW-1185">Reference proteome</keyword>
<protein>
    <submittedName>
        <fullName evidence="2">CLUMA_CG004177, isoform A</fullName>
    </submittedName>
</protein>
<feature type="region of interest" description="Disordered" evidence="1">
    <location>
        <begin position="65"/>
        <end position="88"/>
    </location>
</feature>
<dbReference type="EMBL" id="CVRI01000019">
    <property type="protein sequence ID" value="CRK90416.1"/>
    <property type="molecule type" value="Genomic_DNA"/>
</dbReference>
<accession>A0A1J1HQS3</accession>
<dbReference type="Proteomes" id="UP000183832">
    <property type="component" value="Unassembled WGS sequence"/>
</dbReference>
<gene>
    <name evidence="2" type="ORF">CLUMA_CG004177</name>
</gene>
<dbReference type="AlphaFoldDB" id="A0A1J1HQS3"/>